<proteinExistence type="predicted"/>
<evidence type="ECO:0000313" key="3">
    <source>
        <dbReference type="EMBL" id="KAF2126378.1"/>
    </source>
</evidence>
<keyword evidence="4" id="KW-1185">Reference proteome</keyword>
<organism evidence="3 4">
    <name type="scientific">Dothidotthia symphoricarpi CBS 119687</name>
    <dbReference type="NCBI Taxonomy" id="1392245"/>
    <lineage>
        <taxon>Eukaryota</taxon>
        <taxon>Fungi</taxon>
        <taxon>Dikarya</taxon>
        <taxon>Ascomycota</taxon>
        <taxon>Pezizomycotina</taxon>
        <taxon>Dothideomycetes</taxon>
        <taxon>Pleosporomycetidae</taxon>
        <taxon>Pleosporales</taxon>
        <taxon>Dothidotthiaceae</taxon>
        <taxon>Dothidotthia</taxon>
    </lineage>
</organism>
<dbReference type="GeneID" id="54409113"/>
<dbReference type="Proteomes" id="UP000799771">
    <property type="component" value="Unassembled WGS sequence"/>
</dbReference>
<keyword evidence="2" id="KW-0732">Signal</keyword>
<evidence type="ECO:0000256" key="2">
    <source>
        <dbReference type="SAM" id="SignalP"/>
    </source>
</evidence>
<sequence>MPLLCFAMLWLFNNTTIHPLFWVFTSISTSIDLLDSNINANANQCQCQYQSSTSTSLPPSLFLQNHHHTREVT</sequence>
<gene>
    <name evidence="3" type="ORF">P153DRAFT_369094</name>
</gene>
<accession>A0A6A6A6I2</accession>
<evidence type="ECO:0000313" key="4">
    <source>
        <dbReference type="Proteomes" id="UP000799771"/>
    </source>
</evidence>
<dbReference type="RefSeq" id="XP_033520770.1">
    <property type="nucleotide sequence ID" value="XM_033668681.1"/>
</dbReference>
<dbReference type="EMBL" id="ML977513">
    <property type="protein sequence ID" value="KAF2126378.1"/>
    <property type="molecule type" value="Genomic_DNA"/>
</dbReference>
<feature type="compositionally biased region" description="Low complexity" evidence="1">
    <location>
        <begin position="51"/>
        <end position="61"/>
    </location>
</feature>
<feature type="region of interest" description="Disordered" evidence="1">
    <location>
        <begin position="51"/>
        <end position="73"/>
    </location>
</feature>
<protein>
    <recommendedName>
        <fullName evidence="5">Secreted protein</fullName>
    </recommendedName>
</protein>
<feature type="chain" id="PRO_5025496246" description="Secreted protein" evidence="2">
    <location>
        <begin position="18"/>
        <end position="73"/>
    </location>
</feature>
<reference evidence="3" key="1">
    <citation type="journal article" date="2020" name="Stud. Mycol.">
        <title>101 Dothideomycetes genomes: a test case for predicting lifestyles and emergence of pathogens.</title>
        <authorList>
            <person name="Haridas S."/>
            <person name="Albert R."/>
            <person name="Binder M."/>
            <person name="Bloem J."/>
            <person name="Labutti K."/>
            <person name="Salamov A."/>
            <person name="Andreopoulos B."/>
            <person name="Baker S."/>
            <person name="Barry K."/>
            <person name="Bills G."/>
            <person name="Bluhm B."/>
            <person name="Cannon C."/>
            <person name="Castanera R."/>
            <person name="Culley D."/>
            <person name="Daum C."/>
            <person name="Ezra D."/>
            <person name="Gonzalez J."/>
            <person name="Henrissat B."/>
            <person name="Kuo A."/>
            <person name="Liang C."/>
            <person name="Lipzen A."/>
            <person name="Lutzoni F."/>
            <person name="Magnuson J."/>
            <person name="Mondo S."/>
            <person name="Nolan M."/>
            <person name="Ohm R."/>
            <person name="Pangilinan J."/>
            <person name="Park H.-J."/>
            <person name="Ramirez L."/>
            <person name="Alfaro M."/>
            <person name="Sun H."/>
            <person name="Tritt A."/>
            <person name="Yoshinaga Y."/>
            <person name="Zwiers L.-H."/>
            <person name="Turgeon B."/>
            <person name="Goodwin S."/>
            <person name="Spatafora J."/>
            <person name="Crous P."/>
            <person name="Grigoriev I."/>
        </authorList>
    </citation>
    <scope>NUCLEOTIDE SEQUENCE</scope>
    <source>
        <strain evidence="3">CBS 119687</strain>
    </source>
</reference>
<evidence type="ECO:0000256" key="1">
    <source>
        <dbReference type="SAM" id="MobiDB-lite"/>
    </source>
</evidence>
<feature type="signal peptide" evidence="2">
    <location>
        <begin position="1"/>
        <end position="17"/>
    </location>
</feature>
<evidence type="ECO:0008006" key="5">
    <source>
        <dbReference type="Google" id="ProtNLM"/>
    </source>
</evidence>
<dbReference type="AlphaFoldDB" id="A0A6A6A6I2"/>
<name>A0A6A6A6I2_9PLEO</name>